<evidence type="ECO:0000313" key="1">
    <source>
        <dbReference type="EMBL" id="MDX8496112.1"/>
    </source>
</evidence>
<evidence type="ECO:0008006" key="3">
    <source>
        <dbReference type="Google" id="ProtNLM"/>
    </source>
</evidence>
<dbReference type="RefSeq" id="WP_320229823.1">
    <property type="nucleotide sequence ID" value="NZ_JAVIJC010000051.1"/>
</dbReference>
<proteinExistence type="predicted"/>
<keyword evidence="2" id="KW-1185">Reference proteome</keyword>
<comment type="caution">
    <text evidence="1">The sequence shown here is derived from an EMBL/GenBank/DDBJ whole genome shotgun (WGS) entry which is preliminary data.</text>
</comment>
<dbReference type="EMBL" id="JAVIJC010000051">
    <property type="protein sequence ID" value="MDX8496112.1"/>
    <property type="molecule type" value="Genomic_DNA"/>
</dbReference>
<reference evidence="1 2" key="1">
    <citation type="submission" date="2023-08" db="EMBL/GenBank/DDBJ databases">
        <title>Implementing the SeqCode for naming new Mesorhizobium species isolated from Vachellia karroo root nodules.</title>
        <authorList>
            <person name="Van Lill M."/>
        </authorList>
    </citation>
    <scope>NUCLEOTIDE SEQUENCE [LARGE SCALE GENOMIC DNA]</scope>
    <source>
        <strain evidence="1 2">VK22B</strain>
    </source>
</reference>
<protein>
    <recommendedName>
        <fullName evidence="3">Integrase</fullName>
    </recommendedName>
</protein>
<sequence length="696" mass="76033">MSGVVVPFVGRPEKTARENLAGFIEHARALPFFSGENALPWDALTWDLRERSKSRGNRSLVLHFVDFDSAGRGAGKSGAVAIGKPFLETAKALVANAILSGQVSRPYRWLLALRAVDKAFREIGDEADLVALTPAVLDKAVSLIRAEHDDKNGLASSLEQIAGFAAAKHLTSVHLAWKSSAPTVRDQRRSIQVREDGSSNVIEKLPHLKCVLDLASVFLGAETGADAVTTAWFALAMFAPSRVSEILALPVGCETEMGGVYGISWRPAKGGEPLTKFATTLEWADVARTAIRRLKAIGEPARRAAAWYARNPGKLYLPPGYEHLRDQPLTQPEVYAILGVQGEFNNYALSRIIEPTEHCTTDPARTDGRGWTRLYDFGSLQTYVVEHLPLGFPYADRKFDLMAEDALFCVPRHTMRGNVAVQANVPDLIDPGRIYKDLNHPSSTVFVRHGLLNPETGQPWTLTSHQPRHLLNTLAQSKHLSQALIAFWSGRKRVDQNSWYDHIPHEVFIELYAAMGGDAPRAVKAAGPLADKVAARAGKEMISGEDALRLEVGSVISTRYGLCRHNYSLTPCPKDKNCIGCGENSFIKGDERHLSEIRVQLAVSERAVANCIAAIEEDEPGVDPWLEKHREAASRWALALRLMTDPAVEDGVLITLPPPKVSQTKTGLAAAIRSAELPSAGGADDLAAFMRITGER</sequence>
<evidence type="ECO:0000313" key="2">
    <source>
        <dbReference type="Proteomes" id="UP001271249"/>
    </source>
</evidence>
<gene>
    <name evidence="1" type="ORF">RFN29_31790</name>
</gene>
<organism evidence="1 2">
    <name type="scientific">Mesorhizobium captivum</name>
    <dbReference type="NCBI Taxonomy" id="3072319"/>
    <lineage>
        <taxon>Bacteria</taxon>
        <taxon>Pseudomonadati</taxon>
        <taxon>Pseudomonadota</taxon>
        <taxon>Alphaproteobacteria</taxon>
        <taxon>Hyphomicrobiales</taxon>
        <taxon>Phyllobacteriaceae</taxon>
        <taxon>Mesorhizobium</taxon>
    </lineage>
</organism>
<accession>A0ABU4Z9Z9</accession>
<name>A0ABU4Z9Z9_9HYPH</name>
<dbReference type="Proteomes" id="UP001271249">
    <property type="component" value="Unassembled WGS sequence"/>
</dbReference>